<evidence type="ECO:0000313" key="2">
    <source>
        <dbReference type="Proteomes" id="UP000828924"/>
    </source>
</evidence>
<reference evidence="1 2" key="1">
    <citation type="submission" date="2021-03" db="EMBL/GenBank/DDBJ databases">
        <title>Complete genome of Streptomyces formicae strain 1H-GS9 (DSM 100524).</title>
        <authorList>
            <person name="Atanasov K.E."/>
            <person name="Altabella T."/>
            <person name="Ferrer A."/>
        </authorList>
    </citation>
    <scope>NUCLEOTIDE SEQUENCE [LARGE SCALE GENOMIC DNA]</scope>
    <source>
        <strain evidence="1 2">1H-GS9</strain>
    </source>
</reference>
<keyword evidence="2" id="KW-1185">Reference proteome</keyword>
<evidence type="ECO:0000313" key="1">
    <source>
        <dbReference type="EMBL" id="UNM13038.1"/>
    </source>
</evidence>
<proteinExistence type="predicted"/>
<dbReference type="EMBL" id="CP071872">
    <property type="protein sequence ID" value="UNM13038.1"/>
    <property type="molecule type" value="Genomic_DNA"/>
</dbReference>
<accession>A0ABY3WK99</accession>
<name>A0ABY3WK99_9ACTN</name>
<gene>
    <name evidence="1" type="ORF">J4032_17370</name>
</gene>
<organism evidence="1 2">
    <name type="scientific">Streptomyces formicae</name>
    <dbReference type="NCBI Taxonomy" id="1616117"/>
    <lineage>
        <taxon>Bacteria</taxon>
        <taxon>Bacillati</taxon>
        <taxon>Actinomycetota</taxon>
        <taxon>Actinomycetes</taxon>
        <taxon>Kitasatosporales</taxon>
        <taxon>Streptomycetaceae</taxon>
        <taxon>Streptomyces</taxon>
    </lineage>
</organism>
<protein>
    <submittedName>
        <fullName evidence="1">Uncharacterized protein</fullName>
    </submittedName>
</protein>
<sequence>MNRETDAYIATSADESTVLTGWLREQGLSNDPSQVRPGGTLWIIGHDYEIRDGNLAIRLVRQRGFNPQNTARVVLIVCSSAAVGVYGKGSTAQNIATGLGVPVYGSSIPVSMSADLPMMVDDEDESSSWSRAGAMSRALNLHGTFHLFPPNPPRLFVPGG</sequence>
<dbReference type="RefSeq" id="WP_242331755.1">
    <property type="nucleotide sequence ID" value="NZ_CP071872.1"/>
</dbReference>
<dbReference type="Proteomes" id="UP000828924">
    <property type="component" value="Chromosome"/>
</dbReference>